<dbReference type="GO" id="GO:0003723">
    <property type="term" value="F:RNA binding"/>
    <property type="evidence" value="ECO:0007669"/>
    <property type="project" value="UniProtKB-UniRule"/>
</dbReference>
<protein>
    <recommendedName>
        <fullName evidence="3 11">Mitochondrial escape protein 2</fullName>
    </recommendedName>
</protein>
<dbReference type="InterPro" id="IPR034260">
    <property type="entry name" value="Yme2_RRM"/>
</dbReference>
<keyword evidence="8 11" id="KW-0496">Mitochondrion</keyword>
<dbReference type="InterPro" id="IPR000504">
    <property type="entry name" value="RRM_dom"/>
</dbReference>
<evidence type="ECO:0000256" key="5">
    <source>
        <dbReference type="ARBA" id="ARBA00022792"/>
    </source>
</evidence>
<evidence type="ECO:0000256" key="10">
    <source>
        <dbReference type="ARBA" id="ARBA00025276"/>
    </source>
</evidence>
<evidence type="ECO:0000256" key="4">
    <source>
        <dbReference type="ARBA" id="ARBA00022692"/>
    </source>
</evidence>
<keyword evidence="4 11" id="KW-0812">Transmembrane</keyword>
<evidence type="ECO:0000256" key="2">
    <source>
        <dbReference type="ARBA" id="ARBA00010320"/>
    </source>
</evidence>
<evidence type="ECO:0000256" key="8">
    <source>
        <dbReference type="ARBA" id="ARBA00023128"/>
    </source>
</evidence>
<keyword evidence="6" id="KW-0809">Transit peptide</keyword>
<evidence type="ECO:0000256" key="3">
    <source>
        <dbReference type="ARBA" id="ARBA00020222"/>
    </source>
</evidence>
<keyword evidence="9 11" id="KW-0472">Membrane</keyword>
<dbReference type="InterPro" id="IPR039627">
    <property type="entry name" value="Yme2_C"/>
</dbReference>
<reference evidence="15" key="1">
    <citation type="submission" date="2021-12" db="EMBL/GenBank/DDBJ databases">
        <title>Convergent genome expansion in fungi linked to evolution of root-endophyte symbiosis.</title>
        <authorList>
            <consortium name="DOE Joint Genome Institute"/>
            <person name="Ke Y.-H."/>
            <person name="Bonito G."/>
            <person name="Liao H.-L."/>
            <person name="Looney B."/>
            <person name="Rojas-Flechas A."/>
            <person name="Nash J."/>
            <person name="Hameed K."/>
            <person name="Schadt C."/>
            <person name="Martin F."/>
            <person name="Crous P.W."/>
            <person name="Miettinen O."/>
            <person name="Magnuson J.K."/>
            <person name="Labbe J."/>
            <person name="Jacobson D."/>
            <person name="Doktycz M.J."/>
            <person name="Veneault-Fourrey C."/>
            <person name="Kuo A."/>
            <person name="Mondo S."/>
            <person name="Calhoun S."/>
            <person name="Riley R."/>
            <person name="Ohm R."/>
            <person name="LaButti K."/>
            <person name="Andreopoulos B."/>
            <person name="Pangilinan J."/>
            <person name="Nolan M."/>
            <person name="Tritt A."/>
            <person name="Clum A."/>
            <person name="Lipzen A."/>
            <person name="Daum C."/>
            <person name="Barry K."/>
            <person name="Grigoriev I.V."/>
            <person name="Vilgalys R."/>
        </authorList>
    </citation>
    <scope>NUCLEOTIDE SEQUENCE</scope>
    <source>
        <strain evidence="15">PMI_201</strain>
    </source>
</reference>
<evidence type="ECO:0000256" key="11">
    <source>
        <dbReference type="RuleBase" id="RU367108"/>
    </source>
</evidence>
<dbReference type="SUPFAM" id="SSF54928">
    <property type="entry name" value="RNA-binding domain, RBD"/>
    <property type="match status" value="1"/>
</dbReference>
<name>A0AAD4Q0M0_9EURO</name>
<dbReference type="Pfam" id="PF10443">
    <property type="entry name" value="RNA12"/>
    <property type="match status" value="1"/>
</dbReference>
<keyword evidence="11" id="KW-0507">mRNA processing</keyword>
<keyword evidence="7 11" id="KW-1133">Transmembrane helix</keyword>
<feature type="transmembrane region" description="Helical" evidence="11">
    <location>
        <begin position="308"/>
        <end position="328"/>
    </location>
</feature>
<comment type="similarity">
    <text evidence="2 11">Belongs to the YME2 family.</text>
</comment>
<keyword evidence="12" id="KW-0175">Coiled coil</keyword>
<evidence type="ECO:0000259" key="14">
    <source>
        <dbReference type="Pfam" id="PF10443"/>
    </source>
</evidence>
<dbReference type="Gene3D" id="3.30.70.330">
    <property type="match status" value="1"/>
</dbReference>
<dbReference type="InterPro" id="IPR018850">
    <property type="entry name" value="Mt_escape_2_C"/>
</dbReference>
<dbReference type="CDD" id="cd12433">
    <property type="entry name" value="RRM_Yme2p_like"/>
    <property type="match status" value="1"/>
</dbReference>
<accession>A0AAD4Q0M0</accession>
<keyword evidence="16" id="KW-1185">Reference proteome</keyword>
<dbReference type="RefSeq" id="XP_046077271.1">
    <property type="nucleotide sequence ID" value="XM_046215304.1"/>
</dbReference>
<dbReference type="InterPro" id="IPR035979">
    <property type="entry name" value="RBD_domain_sf"/>
</dbReference>
<dbReference type="EMBL" id="JAJTJA010000002">
    <property type="protein sequence ID" value="KAH8704253.1"/>
    <property type="molecule type" value="Genomic_DNA"/>
</dbReference>
<comment type="function">
    <text evidence="10 11">Plays a role in maintaining the mitochondrial genome and in controlling the mtDNA escape. Involved in the regulation of mtDNA nucleotide structure and number. May have a dispensable role in early maturation of pre-rRNA.</text>
</comment>
<dbReference type="InterPro" id="IPR012677">
    <property type="entry name" value="Nucleotide-bd_a/b_plait_sf"/>
</dbReference>
<organism evidence="15 16">
    <name type="scientific">Talaromyces proteolyticus</name>
    <dbReference type="NCBI Taxonomy" id="1131652"/>
    <lineage>
        <taxon>Eukaryota</taxon>
        <taxon>Fungi</taxon>
        <taxon>Dikarya</taxon>
        <taxon>Ascomycota</taxon>
        <taxon>Pezizomycotina</taxon>
        <taxon>Eurotiomycetes</taxon>
        <taxon>Eurotiomycetidae</taxon>
        <taxon>Eurotiales</taxon>
        <taxon>Trichocomaceae</taxon>
        <taxon>Talaromyces</taxon>
        <taxon>Talaromyces sect. Bacilispori</taxon>
    </lineage>
</organism>
<keyword evidence="5 11" id="KW-0999">Mitochondrion inner membrane</keyword>
<keyword evidence="11" id="KW-0694">RNA-binding</keyword>
<dbReference type="PANTHER" id="PTHR32198">
    <property type="entry name" value="MITOCHONDRIAL ESCAPE PROTEIN 2"/>
    <property type="match status" value="1"/>
</dbReference>
<dbReference type="PANTHER" id="PTHR32198:SF2">
    <property type="entry name" value="MITOCHONDRIAL ESCAPE PROTEIN 2"/>
    <property type="match status" value="1"/>
</dbReference>
<feature type="domain" description="Mitochondrial escape protein 2 C-terminal" evidence="14">
    <location>
        <begin position="381"/>
        <end position="805"/>
    </location>
</feature>
<proteinExistence type="inferred from homology"/>
<dbReference type="Proteomes" id="UP001201262">
    <property type="component" value="Unassembled WGS sequence"/>
</dbReference>
<comment type="caution">
    <text evidence="15">The sequence shown here is derived from an EMBL/GenBank/DDBJ whole genome shotgun (WGS) entry which is preliminary data.</text>
</comment>
<dbReference type="Pfam" id="PF00076">
    <property type="entry name" value="RRM_1"/>
    <property type="match status" value="1"/>
</dbReference>
<evidence type="ECO:0000256" key="1">
    <source>
        <dbReference type="ARBA" id="ARBA00004434"/>
    </source>
</evidence>
<dbReference type="GO" id="GO:0005743">
    <property type="term" value="C:mitochondrial inner membrane"/>
    <property type="evidence" value="ECO:0007669"/>
    <property type="project" value="UniProtKB-SubCell"/>
</dbReference>
<evidence type="ECO:0000256" key="12">
    <source>
        <dbReference type="SAM" id="Coils"/>
    </source>
</evidence>
<evidence type="ECO:0000313" key="15">
    <source>
        <dbReference type="EMBL" id="KAH8704253.1"/>
    </source>
</evidence>
<feature type="coiled-coil region" evidence="12">
    <location>
        <begin position="778"/>
        <end position="843"/>
    </location>
</feature>
<dbReference type="GeneID" id="70245591"/>
<evidence type="ECO:0000259" key="13">
    <source>
        <dbReference type="Pfam" id="PF00076"/>
    </source>
</evidence>
<evidence type="ECO:0000256" key="9">
    <source>
        <dbReference type="ARBA" id="ARBA00023136"/>
    </source>
</evidence>
<feature type="domain" description="RRM" evidence="13">
    <location>
        <begin position="214"/>
        <end position="272"/>
    </location>
</feature>
<evidence type="ECO:0000256" key="6">
    <source>
        <dbReference type="ARBA" id="ARBA00022946"/>
    </source>
</evidence>
<sequence length="847" mass="95664">MIRVPFTTRGWQRPSARCFAFNSSRPALWSSRYAAVSTGARSNSTAVGSVNDILEQGHIPISENEGLLYINNIAPLRLQWLYRLLWAGEPQAIDNVLKRVDKPSYAAADNWSVVRRALPSDLHVTVKQVLPRLNEGGLFVKYSLPAGKTRQDIATAVEAHLQKHPIRPWFNPLDRVGIGHVLGKPWIEDMYRLPSSRIKIEFLAPNNNASDSTPTELTQEALYSIFRRYGKIKDIERQPSDSKVLPKYAMLDFARVKYAILARNCIHGTTIPQAGENGGKGVTLLKITYERKIRAHYIKDWIFGHPRIVIPAIAALIAGITVLVFDPIRTFFIKMKVKYSLNADDKALWTWIRAEVRKANILSFGSRKKERNILRAIWDDRKEDIAQLQSWLGENGNTFIVVQGPHGSGKREIVVDQALKDRRHKLLIDCKQIHDARGDTQTISVAAQQVGYRPVFSWMNSISSFIDLAAQAVIGTKAGFSETLDSQLSKIWNNTASALRQIALENKKNDDRDNGLSEEEYLEAHPERRPVVVIDNFLHGVHEGSIVYDKIAEWAAALVTSNIAHVIFLTPDVSYSKSLSKALPTQVLRSISLGDCSLDVGRNFVLRYLRDSEGEEEKLDEKTKPTAPPGLEDLDECINIVGGRLTDLEFMAHRIKAGESPKKAVEHIIEQAATEILKMYVFDVDGPKDRRWTREQAWYMIKQIAENKDGATSYSRILLSDLFKVNGEAIISALEQADLITVKSSNGRPSVIKPGRPVYHAAFKHLTEDQVLRSRLDLEILKLLIDTENKNVSKYEDELQLLGNLKKYPVELYARIQWVSQKLQKAQASLEKYEKQSVSLTEVLRTN</sequence>
<comment type="subcellular location">
    <subcellularLocation>
        <location evidence="1 11">Mitochondrion inner membrane</location>
        <topology evidence="1 11">Single-pass membrane protein</topology>
    </subcellularLocation>
</comment>
<evidence type="ECO:0000256" key="7">
    <source>
        <dbReference type="ARBA" id="ARBA00022989"/>
    </source>
</evidence>
<dbReference type="GO" id="GO:0006397">
    <property type="term" value="P:mRNA processing"/>
    <property type="evidence" value="ECO:0007669"/>
    <property type="project" value="UniProtKB-UniRule"/>
</dbReference>
<dbReference type="AlphaFoldDB" id="A0AAD4Q0M0"/>
<evidence type="ECO:0000313" key="16">
    <source>
        <dbReference type="Proteomes" id="UP001201262"/>
    </source>
</evidence>
<gene>
    <name evidence="15" type="ORF">BGW36DRAFT_370966</name>
</gene>